<sequence length="101" mass="11433">TVSSTSELRQAEYTNGNCWFNLSLASAIGVVRDQHGASHVFLESDSKVVVQTCTSEDNNYENYGLTSRIKEILRRNWTVHVTHIHMEYNIVAHALVILVRS</sequence>
<protein>
    <recommendedName>
        <fullName evidence="1">RNase H type-1 domain-containing protein</fullName>
    </recommendedName>
</protein>
<dbReference type="CDD" id="cd06222">
    <property type="entry name" value="RNase_H_like"/>
    <property type="match status" value="1"/>
</dbReference>
<dbReference type="SUPFAM" id="SSF53098">
    <property type="entry name" value="Ribonuclease H-like"/>
    <property type="match status" value="1"/>
</dbReference>
<gene>
    <name evidence="2" type="ORF">Goshw_021219</name>
</gene>
<feature type="non-terminal residue" evidence="2">
    <location>
        <position position="101"/>
    </location>
</feature>
<dbReference type="OrthoDB" id="1752183at2759"/>
<dbReference type="AlphaFoldDB" id="A0A7J9LPY9"/>
<feature type="domain" description="RNase H type-1" evidence="1">
    <location>
        <begin position="33"/>
        <end position="96"/>
    </location>
</feature>
<comment type="caution">
    <text evidence="2">The sequence shown here is derived from an EMBL/GenBank/DDBJ whole genome shotgun (WGS) entry which is preliminary data.</text>
</comment>
<accession>A0A7J9LPY9</accession>
<dbReference type="Gene3D" id="3.30.420.10">
    <property type="entry name" value="Ribonuclease H-like superfamily/Ribonuclease H"/>
    <property type="match status" value="1"/>
</dbReference>
<evidence type="ECO:0000259" key="1">
    <source>
        <dbReference type="Pfam" id="PF13456"/>
    </source>
</evidence>
<dbReference type="EMBL" id="JABFAF010000007">
    <property type="protein sequence ID" value="MBA0860784.1"/>
    <property type="molecule type" value="Genomic_DNA"/>
</dbReference>
<name>A0A7J9LPY9_GOSSC</name>
<dbReference type="Pfam" id="PF13456">
    <property type="entry name" value="RVT_3"/>
    <property type="match status" value="1"/>
</dbReference>
<organism evidence="2 3">
    <name type="scientific">Gossypium schwendimanii</name>
    <name type="common">Cotton</name>
    <dbReference type="NCBI Taxonomy" id="34291"/>
    <lineage>
        <taxon>Eukaryota</taxon>
        <taxon>Viridiplantae</taxon>
        <taxon>Streptophyta</taxon>
        <taxon>Embryophyta</taxon>
        <taxon>Tracheophyta</taxon>
        <taxon>Spermatophyta</taxon>
        <taxon>Magnoliopsida</taxon>
        <taxon>eudicotyledons</taxon>
        <taxon>Gunneridae</taxon>
        <taxon>Pentapetalae</taxon>
        <taxon>rosids</taxon>
        <taxon>malvids</taxon>
        <taxon>Malvales</taxon>
        <taxon>Malvaceae</taxon>
        <taxon>Malvoideae</taxon>
        <taxon>Gossypium</taxon>
    </lineage>
</organism>
<dbReference type="InterPro" id="IPR044730">
    <property type="entry name" value="RNase_H-like_dom_plant"/>
</dbReference>
<dbReference type="InterPro" id="IPR036397">
    <property type="entry name" value="RNaseH_sf"/>
</dbReference>
<dbReference type="GO" id="GO:0003676">
    <property type="term" value="F:nucleic acid binding"/>
    <property type="evidence" value="ECO:0007669"/>
    <property type="project" value="InterPro"/>
</dbReference>
<dbReference type="GO" id="GO:0004523">
    <property type="term" value="F:RNA-DNA hybrid ribonuclease activity"/>
    <property type="evidence" value="ECO:0007669"/>
    <property type="project" value="InterPro"/>
</dbReference>
<dbReference type="Proteomes" id="UP000593576">
    <property type="component" value="Unassembled WGS sequence"/>
</dbReference>
<keyword evidence="3" id="KW-1185">Reference proteome</keyword>
<evidence type="ECO:0000313" key="2">
    <source>
        <dbReference type="EMBL" id="MBA0860784.1"/>
    </source>
</evidence>
<dbReference type="InterPro" id="IPR012337">
    <property type="entry name" value="RNaseH-like_sf"/>
</dbReference>
<evidence type="ECO:0000313" key="3">
    <source>
        <dbReference type="Proteomes" id="UP000593576"/>
    </source>
</evidence>
<reference evidence="2 3" key="1">
    <citation type="journal article" date="2019" name="Genome Biol. Evol.">
        <title>Insights into the evolution of the New World diploid cottons (Gossypium, subgenus Houzingenia) based on genome sequencing.</title>
        <authorList>
            <person name="Grover C.E."/>
            <person name="Arick M.A. 2nd"/>
            <person name="Thrash A."/>
            <person name="Conover J.L."/>
            <person name="Sanders W.S."/>
            <person name="Peterson D.G."/>
            <person name="Frelichowski J.E."/>
            <person name="Scheffler J.A."/>
            <person name="Scheffler B.E."/>
            <person name="Wendel J.F."/>
        </authorList>
    </citation>
    <scope>NUCLEOTIDE SEQUENCE [LARGE SCALE GENOMIC DNA]</scope>
    <source>
        <strain evidence="2">1</strain>
        <tissue evidence="2">Leaf</tissue>
    </source>
</reference>
<proteinExistence type="predicted"/>
<dbReference type="InterPro" id="IPR002156">
    <property type="entry name" value="RNaseH_domain"/>
</dbReference>